<evidence type="ECO:0000313" key="3">
    <source>
        <dbReference type="EMBL" id="PNT62715.1"/>
    </source>
</evidence>
<organism evidence="3">
    <name type="scientific">Brachypodium distachyon</name>
    <name type="common">Purple false brome</name>
    <name type="synonym">Trachynia distachya</name>
    <dbReference type="NCBI Taxonomy" id="15368"/>
    <lineage>
        <taxon>Eukaryota</taxon>
        <taxon>Viridiplantae</taxon>
        <taxon>Streptophyta</taxon>
        <taxon>Embryophyta</taxon>
        <taxon>Tracheophyta</taxon>
        <taxon>Spermatophyta</taxon>
        <taxon>Magnoliopsida</taxon>
        <taxon>Liliopsida</taxon>
        <taxon>Poales</taxon>
        <taxon>Poaceae</taxon>
        <taxon>BOP clade</taxon>
        <taxon>Pooideae</taxon>
        <taxon>Stipodae</taxon>
        <taxon>Brachypodieae</taxon>
        <taxon>Brachypodium</taxon>
    </lineage>
</organism>
<accession>A0A2K2CL10</accession>
<gene>
    <name evidence="3" type="ORF">BRADI_4g07460v3</name>
</gene>
<reference evidence="4" key="3">
    <citation type="submission" date="2018-08" db="UniProtKB">
        <authorList>
            <consortium name="EnsemblPlants"/>
        </authorList>
    </citation>
    <scope>IDENTIFICATION</scope>
    <source>
        <strain evidence="4">cv. Bd21</strain>
    </source>
</reference>
<dbReference type="FunCoup" id="A0A2K2CL10">
    <property type="interactions" value="5"/>
</dbReference>
<dbReference type="Proteomes" id="UP000008810">
    <property type="component" value="Chromosome 4"/>
</dbReference>
<evidence type="ECO:0000313" key="5">
    <source>
        <dbReference type="Proteomes" id="UP000008810"/>
    </source>
</evidence>
<feature type="region of interest" description="Disordered" evidence="1">
    <location>
        <begin position="64"/>
        <end position="85"/>
    </location>
</feature>
<dbReference type="EnsemblPlants" id="PNT62715">
    <property type="protein sequence ID" value="PNT62715"/>
    <property type="gene ID" value="BRADI_4g07460v3"/>
</dbReference>
<protein>
    <recommendedName>
        <fullName evidence="2">KIB1-4 beta-propeller domain-containing protein</fullName>
    </recommendedName>
</protein>
<dbReference type="PANTHER" id="PTHR33127">
    <property type="entry name" value="TRANSMEMBRANE PROTEIN"/>
    <property type="match status" value="1"/>
</dbReference>
<evidence type="ECO:0000313" key="4">
    <source>
        <dbReference type="EnsemblPlants" id="PNT62715"/>
    </source>
</evidence>
<keyword evidence="5" id="KW-1185">Reference proteome</keyword>
<dbReference type="Pfam" id="PF03478">
    <property type="entry name" value="Beta-prop_KIB1-4"/>
    <property type="match status" value="1"/>
</dbReference>
<dbReference type="EMBL" id="CM000883">
    <property type="protein sequence ID" value="PNT62715.1"/>
    <property type="molecule type" value="Genomic_DNA"/>
</dbReference>
<name>A0A2K2CL10_BRADI</name>
<proteinExistence type="predicted"/>
<feature type="domain" description="KIB1-4 beta-propeller" evidence="2">
    <location>
        <begin position="30"/>
        <end position="327"/>
    </location>
</feature>
<dbReference type="InParanoid" id="A0A2K2CL10"/>
<dbReference type="OrthoDB" id="1863935at2759"/>
<dbReference type="Gramene" id="PNT62715">
    <property type="protein sequence ID" value="PNT62715"/>
    <property type="gene ID" value="BRADI_4g07460v3"/>
</dbReference>
<dbReference type="AlphaFoldDB" id="A0A2K2CL10"/>
<dbReference type="InterPro" id="IPR005174">
    <property type="entry name" value="KIB1-4_b-propeller"/>
</dbReference>
<reference evidence="3" key="2">
    <citation type="submission" date="2017-06" db="EMBL/GenBank/DDBJ databases">
        <title>WGS assembly of Brachypodium distachyon.</title>
        <authorList>
            <consortium name="The International Brachypodium Initiative"/>
            <person name="Lucas S."/>
            <person name="Harmon-Smith M."/>
            <person name="Lail K."/>
            <person name="Tice H."/>
            <person name="Grimwood J."/>
            <person name="Bruce D."/>
            <person name="Barry K."/>
            <person name="Shu S."/>
            <person name="Lindquist E."/>
            <person name="Wang M."/>
            <person name="Pitluck S."/>
            <person name="Vogel J.P."/>
            <person name="Garvin D.F."/>
            <person name="Mockler T.C."/>
            <person name="Schmutz J."/>
            <person name="Rokhsar D."/>
            <person name="Bevan M.W."/>
        </authorList>
    </citation>
    <scope>NUCLEOTIDE SEQUENCE</scope>
    <source>
        <strain evidence="3">Bd21</strain>
    </source>
</reference>
<reference evidence="3 4" key="1">
    <citation type="journal article" date="2010" name="Nature">
        <title>Genome sequencing and analysis of the model grass Brachypodium distachyon.</title>
        <authorList>
            <consortium name="International Brachypodium Initiative"/>
        </authorList>
    </citation>
    <scope>NUCLEOTIDE SEQUENCE [LARGE SCALE GENOMIC DNA]</scope>
    <source>
        <strain evidence="3 4">Bd21</strain>
    </source>
</reference>
<sequence length="358" mass="39021">MAEKSSDASVAYPLLVVVNPDPDSSSSQKVFSLADQKLHDMTPLESNNKMYFTTPQGWVLVVVSDSNSPSDHDDPPGTTYLLNPQDGSRIELPALKDDGVLPENCRCILSGRAAAAAPGCAVLVFDLQSPVLWFCRVGGHDDDDEGNRRRRWTRHGYDIGCYALPEEYCPVPKKKNLFDIAAVNGRFFFFDSNGSLGTLDFAYNNNNDGGGELEARLGAIAVPGIEFSDGITCTHVLESCGELFLVNIAFPGFCVDGLAGELSVYRMDFCSEPPAWRRTRCVGDDRAFLLGCSNFAAACPASGCGLKANCVYWVNGFGEENSELRVFRIDDGSSELLRRFENGQVLSGIFSLVTTPRF</sequence>
<evidence type="ECO:0000256" key="1">
    <source>
        <dbReference type="SAM" id="MobiDB-lite"/>
    </source>
</evidence>
<dbReference type="PANTHER" id="PTHR33127:SF43">
    <property type="entry name" value="OS09G0380600 PROTEIN"/>
    <property type="match status" value="1"/>
</dbReference>
<evidence type="ECO:0000259" key="2">
    <source>
        <dbReference type="Pfam" id="PF03478"/>
    </source>
</evidence>